<feature type="domain" description="RNA-binding protein Tab2/Atab2 C-terminal" evidence="3">
    <location>
        <begin position="191"/>
        <end position="339"/>
    </location>
</feature>
<dbReference type="InterPro" id="IPR046760">
    <property type="entry name" value="Tab2-like_N"/>
</dbReference>
<feature type="chain" id="PRO_5030918308" evidence="1">
    <location>
        <begin position="22"/>
        <end position="346"/>
    </location>
</feature>
<protein>
    <submittedName>
        <fullName evidence="4">Uncharacterized protein</fullName>
    </submittedName>
</protein>
<feature type="domain" description="RNA-binding protein Tab2-like N-terminal" evidence="2">
    <location>
        <begin position="67"/>
        <end position="170"/>
    </location>
</feature>
<evidence type="ECO:0000313" key="4">
    <source>
        <dbReference type="EMBL" id="CAE0777224.1"/>
    </source>
</evidence>
<dbReference type="Pfam" id="PF06485">
    <property type="entry name" value="Tab2-like_N"/>
    <property type="match status" value="1"/>
</dbReference>
<feature type="signal peptide" evidence="1">
    <location>
        <begin position="1"/>
        <end position="21"/>
    </location>
</feature>
<dbReference type="GO" id="GO:0003723">
    <property type="term" value="F:RNA binding"/>
    <property type="evidence" value="ECO:0007669"/>
    <property type="project" value="InterPro"/>
</dbReference>
<dbReference type="PANTHER" id="PTHR34556:SF2">
    <property type="entry name" value="PROTEIN TAB2 HOMOLOG, CHLOROPLASTIC"/>
    <property type="match status" value="1"/>
</dbReference>
<evidence type="ECO:0000259" key="3">
    <source>
        <dbReference type="Pfam" id="PF20429"/>
    </source>
</evidence>
<keyword evidence="1" id="KW-0732">Signal</keyword>
<sequence length="346" mass="38479">MVSSVRTAIAFCVLAFSSVSAFRVHCVPRGLATSTKQLTNLHSRRRSQTVAVAAQQEVKPGTTKCDTWELDFYSRPVQGSDGKKLWELLVTDSAGSFQHAEAVPSNCVNSRELRKRVQRLIDEAETKPSTIRFFRTQMKNMITIALADLEGVSCMPSRVTYQLYDWLSVRDREVYPSMAGYKKPRPEAPPVKLPVKLPDQLRGEQYAFVTLPYAEFMPGGGITAENIGFGALCPLPSQAKIEPDAMVPGVVIFSKRSAAIAAWFAGTDLAFVKATLESRELLLEVGLDTQYLLARIRTPEQQLEAELFEEGKARTEGLHFISVQTNAEAESPDGFWLLKDVEVMRN</sequence>
<dbReference type="InterPro" id="IPR009472">
    <property type="entry name" value="Tab2-like"/>
</dbReference>
<dbReference type="PANTHER" id="PTHR34556">
    <property type="match status" value="1"/>
</dbReference>
<name>A0A7S4BUV1_CHRCT</name>
<reference evidence="4" key="1">
    <citation type="submission" date="2021-01" db="EMBL/GenBank/DDBJ databases">
        <authorList>
            <person name="Corre E."/>
            <person name="Pelletier E."/>
            <person name="Niang G."/>
            <person name="Scheremetjew M."/>
            <person name="Finn R."/>
            <person name="Kale V."/>
            <person name="Holt S."/>
            <person name="Cochrane G."/>
            <person name="Meng A."/>
            <person name="Brown T."/>
            <person name="Cohen L."/>
        </authorList>
    </citation>
    <scope>NUCLEOTIDE SEQUENCE</scope>
    <source>
        <strain evidence="4">CCMP645</strain>
    </source>
</reference>
<evidence type="ECO:0000259" key="2">
    <source>
        <dbReference type="Pfam" id="PF06485"/>
    </source>
</evidence>
<gene>
    <name evidence="4" type="ORF">PCAR00345_LOCUS29863</name>
</gene>
<evidence type="ECO:0000256" key="1">
    <source>
        <dbReference type="SAM" id="SignalP"/>
    </source>
</evidence>
<dbReference type="AlphaFoldDB" id="A0A7S4BUV1"/>
<accession>A0A7S4BUV1</accession>
<organism evidence="4">
    <name type="scientific">Chrysotila carterae</name>
    <name type="common">Marine alga</name>
    <name type="synonym">Syracosphaera carterae</name>
    <dbReference type="NCBI Taxonomy" id="13221"/>
    <lineage>
        <taxon>Eukaryota</taxon>
        <taxon>Haptista</taxon>
        <taxon>Haptophyta</taxon>
        <taxon>Prymnesiophyceae</taxon>
        <taxon>Isochrysidales</taxon>
        <taxon>Isochrysidaceae</taxon>
        <taxon>Chrysotila</taxon>
    </lineage>
</organism>
<dbReference type="EMBL" id="HBIZ01046592">
    <property type="protein sequence ID" value="CAE0777224.1"/>
    <property type="molecule type" value="Transcribed_RNA"/>
</dbReference>
<proteinExistence type="predicted"/>
<dbReference type="Pfam" id="PF20429">
    <property type="entry name" value="Tab2-like_C"/>
    <property type="match status" value="1"/>
</dbReference>
<dbReference type="InterPro" id="IPR046761">
    <property type="entry name" value="Tab2-like_C"/>
</dbReference>